<evidence type="ECO:0000313" key="5">
    <source>
        <dbReference type="Proteomes" id="UP000199459"/>
    </source>
</evidence>
<dbReference type="InterPro" id="IPR003680">
    <property type="entry name" value="Flavodoxin_fold"/>
</dbReference>
<dbReference type="GO" id="GO:0005829">
    <property type="term" value="C:cytosol"/>
    <property type="evidence" value="ECO:0007669"/>
    <property type="project" value="TreeGrafter"/>
</dbReference>
<dbReference type="SUPFAM" id="SSF52218">
    <property type="entry name" value="Flavoproteins"/>
    <property type="match status" value="1"/>
</dbReference>
<comment type="similarity">
    <text evidence="1">Belongs to the NAD(P)H dehydrogenase (quinone) family.</text>
</comment>
<protein>
    <submittedName>
        <fullName evidence="4">Putative NADPH-quinone reductase (Modulator of drug activity B)</fullName>
    </submittedName>
</protein>
<name>A0A1H8D9Y5_9PROT</name>
<evidence type="ECO:0000256" key="2">
    <source>
        <dbReference type="ARBA" id="ARBA00023002"/>
    </source>
</evidence>
<dbReference type="OrthoDB" id="9798454at2"/>
<dbReference type="AlphaFoldDB" id="A0A1H8D9Y5"/>
<dbReference type="PANTHER" id="PTHR10204:SF34">
    <property type="entry name" value="NAD(P)H DEHYDROGENASE [QUINONE] 1 ISOFORM 1"/>
    <property type="match status" value="1"/>
</dbReference>
<dbReference type="Pfam" id="PF02525">
    <property type="entry name" value="Flavodoxin_2"/>
    <property type="match status" value="1"/>
</dbReference>
<proteinExistence type="inferred from homology"/>
<reference evidence="4 5" key="1">
    <citation type="submission" date="2016-10" db="EMBL/GenBank/DDBJ databases">
        <authorList>
            <person name="de Groot N.N."/>
        </authorList>
    </citation>
    <scope>NUCLEOTIDE SEQUENCE [LARGE SCALE GENOMIC DNA]</scope>
    <source>
        <strain evidence="4 5">Nm22</strain>
    </source>
</reference>
<dbReference type="Gene3D" id="3.40.50.360">
    <property type="match status" value="1"/>
</dbReference>
<dbReference type="InterPro" id="IPR051545">
    <property type="entry name" value="NAD(P)H_dehydrogenase_qn"/>
</dbReference>
<dbReference type="GO" id="GO:0003955">
    <property type="term" value="F:NAD(P)H dehydrogenase (quinone) activity"/>
    <property type="evidence" value="ECO:0007669"/>
    <property type="project" value="TreeGrafter"/>
</dbReference>
<accession>A0A1H8D9Y5</accession>
<dbReference type="PANTHER" id="PTHR10204">
    <property type="entry name" value="NAD P H OXIDOREDUCTASE-RELATED"/>
    <property type="match status" value="1"/>
</dbReference>
<evidence type="ECO:0000256" key="1">
    <source>
        <dbReference type="ARBA" id="ARBA00006252"/>
    </source>
</evidence>
<dbReference type="Proteomes" id="UP000199459">
    <property type="component" value="Unassembled WGS sequence"/>
</dbReference>
<dbReference type="InterPro" id="IPR029039">
    <property type="entry name" value="Flavoprotein-like_sf"/>
</dbReference>
<dbReference type="EMBL" id="FOCP01000006">
    <property type="protein sequence ID" value="SEN04072.1"/>
    <property type="molecule type" value="Genomic_DNA"/>
</dbReference>
<evidence type="ECO:0000313" key="4">
    <source>
        <dbReference type="EMBL" id="SEN04072.1"/>
    </source>
</evidence>
<keyword evidence="2" id="KW-0560">Oxidoreductase</keyword>
<dbReference type="RefSeq" id="WP_090629574.1">
    <property type="nucleotide sequence ID" value="NZ_FOCP01000006.1"/>
</dbReference>
<dbReference type="STRING" id="917.SAMN05216326_11643"/>
<gene>
    <name evidence="4" type="ORF">SAMN05216325_106127</name>
</gene>
<feature type="domain" description="Flavodoxin-like fold" evidence="3">
    <location>
        <begin position="4"/>
        <end position="185"/>
    </location>
</feature>
<sequence length="195" mass="22255">MVRRITVIQGHPDSKSHHFCHALADSYINGARNSAFEVRLIDVASLDFPLLRSKDDFEHDTSVESIRLAQEAIRWADHLVIIYPLWLGTMPALLKAFFEQALRPSFAFDYTQSAGLPKKHLAGKSARIVVTMGMPAYIYRWFFFAHGVKTLERNILAFCSIKPIRTSLIGSIENRSEAQRKKWLSTMQQFGETGR</sequence>
<organism evidence="4 5">
    <name type="scientific">Nitrosomonas marina</name>
    <dbReference type="NCBI Taxonomy" id="917"/>
    <lineage>
        <taxon>Bacteria</taxon>
        <taxon>Pseudomonadati</taxon>
        <taxon>Pseudomonadota</taxon>
        <taxon>Betaproteobacteria</taxon>
        <taxon>Nitrosomonadales</taxon>
        <taxon>Nitrosomonadaceae</taxon>
        <taxon>Nitrosomonas</taxon>
    </lineage>
</organism>
<evidence type="ECO:0000259" key="3">
    <source>
        <dbReference type="Pfam" id="PF02525"/>
    </source>
</evidence>